<evidence type="ECO:0000313" key="1">
    <source>
        <dbReference type="EMBL" id="KXA19142.1"/>
    </source>
</evidence>
<organism evidence="1 2">
    <name type="scientific">Gardnerella vaginalis</name>
    <dbReference type="NCBI Taxonomy" id="2702"/>
    <lineage>
        <taxon>Bacteria</taxon>
        <taxon>Bacillati</taxon>
        <taxon>Actinomycetota</taxon>
        <taxon>Actinomycetes</taxon>
        <taxon>Bifidobacteriales</taxon>
        <taxon>Bifidobacteriaceae</taxon>
        <taxon>Gardnerella</taxon>
    </lineage>
</organism>
<dbReference type="PATRIC" id="fig|2702.99.peg.177"/>
<dbReference type="AlphaFoldDB" id="A0A133NS67"/>
<accession>A0A133NS67</accession>
<evidence type="ECO:0000313" key="2">
    <source>
        <dbReference type="Proteomes" id="UP000070558"/>
    </source>
</evidence>
<name>A0A133NS67_GARVA</name>
<proteinExistence type="predicted"/>
<reference evidence="1 2" key="1">
    <citation type="submission" date="2016-01" db="EMBL/GenBank/DDBJ databases">
        <authorList>
            <person name="Oliw E.H."/>
        </authorList>
    </citation>
    <scope>NUCLEOTIDE SEQUENCE [LARGE SCALE GENOMIC DNA]</scope>
    <source>
        <strain evidence="1 2">GED7760B</strain>
    </source>
</reference>
<comment type="caution">
    <text evidence="1">The sequence shown here is derived from an EMBL/GenBank/DDBJ whole genome shotgun (WGS) entry which is preliminary data.</text>
</comment>
<sequence>MCAPFNVNILYTQPQSVDIFPHTAKLRSKTTPSQPKAATR</sequence>
<dbReference type="EMBL" id="LRQA01000012">
    <property type="protein sequence ID" value="KXA19142.1"/>
    <property type="molecule type" value="Genomic_DNA"/>
</dbReference>
<dbReference type="Proteomes" id="UP000070558">
    <property type="component" value="Unassembled WGS sequence"/>
</dbReference>
<gene>
    <name evidence="1" type="ORF">HMPREF3216_00179</name>
</gene>
<protein>
    <submittedName>
        <fullName evidence="1">Uncharacterized protein</fullName>
    </submittedName>
</protein>